<evidence type="ECO:0000256" key="5">
    <source>
        <dbReference type="ARBA" id="ARBA00022692"/>
    </source>
</evidence>
<feature type="transmembrane region" description="Helical" evidence="9">
    <location>
        <begin position="354"/>
        <end position="378"/>
    </location>
</feature>
<sequence length="694" mass="73034">MEGSLPSPSAGERSRSALQGNRAGQVQAWLAGAVYNGSRGVAVALVAALLFSINHEVFARYLFNSPTVWVTEYSTYFVVAITFVGAAFAVSRDSHIRVTLWLDHLPADRRRRAELAGAWLALLAVVLIAWKAAEFVHGEYLAGTRDFGLLATPMWVPQSAVAVGYFTLLLALALEACRLAGTTAPARRWAGGAAIALCTAALFAHSFGTLPGGLSAHQGVWLAVAALCVASAAWCGLADTARLLAFAALPVGGYYLSAQAPLGWQAAVLVGTMLYLLFAGVRVAFVLSLLGVLGILFWMPSPSLRVLAERSWSAVHTFELSAIPMFVLMGALLVKSDASGEMFGAMRALFGRVRGAFAFASIGAAGVFAAVSGSSLATAATLGRVAGPEMVDQGYDNRLAYGVLAAGGTLGIMIPPSIAMIVYGSLAGVPVTNLFMAGVLPGLLLMALFAVVVCAWIVLRPQDAPAARSYTLTEKWRSLRGVVPFLLLMAAVLGTLYLGIATPTEAGAVGAVAALVLCALRGKLGRRMLVEALEETALVTSFLLLIAVGASQMSYVMDYLSMPAQLVDYIKGLQLSSGVLLVCIVLAYLVLGMFIEPISMVLMTLPVMMPLVHAVGWDPLWFGIVLVLLVELGLITAPVGMILFVLEGVAEGRARLKDISIGAAPFVLVMLFAVAVFYWFPAVVTWLPGVMSSA</sequence>
<name>A0ABT0YVF0_9BURK</name>
<dbReference type="InterPro" id="IPR010656">
    <property type="entry name" value="DctM"/>
</dbReference>
<feature type="transmembrane region" description="Helical" evidence="9">
    <location>
        <begin position="658"/>
        <end position="680"/>
    </location>
</feature>
<comment type="caution">
    <text evidence="12">The sequence shown here is derived from an EMBL/GenBank/DDBJ whole genome shotgun (WGS) entry which is preliminary data.</text>
</comment>
<dbReference type="RefSeq" id="WP_251781276.1">
    <property type="nucleotide sequence ID" value="NZ_JAMKFE010000022.1"/>
</dbReference>
<keyword evidence="7 9" id="KW-0472">Membrane</keyword>
<dbReference type="InterPro" id="IPR004681">
    <property type="entry name" value="TRAP_DctM"/>
</dbReference>
<feature type="transmembrane region" description="Helical" evidence="9">
    <location>
        <begin position="536"/>
        <end position="557"/>
    </location>
</feature>
<dbReference type="InterPro" id="IPR055348">
    <property type="entry name" value="DctQ"/>
</dbReference>
<feature type="transmembrane region" description="Helical" evidence="9">
    <location>
        <begin position="598"/>
        <end position="615"/>
    </location>
</feature>
<feature type="domain" description="TRAP C4-dicarboxylate transport system permease DctM subunit" evidence="11">
    <location>
        <begin position="271"/>
        <end position="682"/>
    </location>
</feature>
<keyword evidence="6 9" id="KW-1133">Transmembrane helix</keyword>
<feature type="transmembrane region" description="Helical" evidence="9">
    <location>
        <begin position="155"/>
        <end position="177"/>
    </location>
</feature>
<feature type="transmembrane region" description="Helical" evidence="9">
    <location>
        <begin position="399"/>
        <end position="423"/>
    </location>
</feature>
<evidence type="ECO:0000313" key="13">
    <source>
        <dbReference type="Proteomes" id="UP001165541"/>
    </source>
</evidence>
<feature type="transmembrane region" description="Helical" evidence="9">
    <location>
        <begin position="189"/>
        <end position="207"/>
    </location>
</feature>
<keyword evidence="5 9" id="KW-0812">Transmembrane</keyword>
<evidence type="ECO:0000256" key="9">
    <source>
        <dbReference type="SAM" id="Phobius"/>
    </source>
</evidence>
<dbReference type="Proteomes" id="UP001165541">
    <property type="component" value="Unassembled WGS sequence"/>
</dbReference>
<evidence type="ECO:0000256" key="2">
    <source>
        <dbReference type="ARBA" id="ARBA00022448"/>
    </source>
</evidence>
<evidence type="ECO:0000256" key="3">
    <source>
        <dbReference type="ARBA" id="ARBA00022475"/>
    </source>
</evidence>
<feature type="transmembrane region" description="Helical" evidence="9">
    <location>
        <begin position="28"/>
        <end position="53"/>
    </location>
</feature>
<feature type="transmembrane region" description="Helical" evidence="9">
    <location>
        <begin position="311"/>
        <end position="334"/>
    </location>
</feature>
<proteinExistence type="predicted"/>
<keyword evidence="3" id="KW-1003">Cell membrane</keyword>
<evidence type="ECO:0000256" key="7">
    <source>
        <dbReference type="ARBA" id="ARBA00023136"/>
    </source>
</evidence>
<feature type="transmembrane region" description="Helical" evidence="9">
    <location>
        <begin position="112"/>
        <end position="130"/>
    </location>
</feature>
<dbReference type="Pfam" id="PF04290">
    <property type="entry name" value="DctQ"/>
    <property type="match status" value="1"/>
</dbReference>
<gene>
    <name evidence="12" type="ORF">M8A51_24645</name>
</gene>
<protein>
    <submittedName>
        <fullName evidence="12">TRAP transporter large permease subunit</fullName>
    </submittedName>
</protein>
<evidence type="ECO:0000256" key="1">
    <source>
        <dbReference type="ARBA" id="ARBA00004429"/>
    </source>
</evidence>
<feature type="transmembrane region" description="Helical" evidence="9">
    <location>
        <begin position="244"/>
        <end position="262"/>
    </location>
</feature>
<feature type="transmembrane region" description="Helical" evidence="9">
    <location>
        <begin position="73"/>
        <end position="91"/>
    </location>
</feature>
<evidence type="ECO:0000259" key="11">
    <source>
        <dbReference type="Pfam" id="PF06808"/>
    </source>
</evidence>
<dbReference type="EMBL" id="JAMKFE010000022">
    <property type="protein sequence ID" value="MCM5682734.1"/>
    <property type="molecule type" value="Genomic_DNA"/>
</dbReference>
<accession>A0ABT0YVF0</accession>
<reference evidence="12" key="1">
    <citation type="submission" date="2022-05" db="EMBL/GenBank/DDBJ databases">
        <title>Schlegelella sp. nov., isolated from mangrove soil.</title>
        <authorList>
            <person name="Liu Y."/>
            <person name="Ge X."/>
            <person name="Liu W."/>
        </authorList>
    </citation>
    <scope>NUCLEOTIDE SEQUENCE</scope>
    <source>
        <strain evidence="12">S2-27</strain>
    </source>
</reference>
<organism evidence="12 13">
    <name type="scientific">Caldimonas mangrovi</name>
    <dbReference type="NCBI Taxonomy" id="2944811"/>
    <lineage>
        <taxon>Bacteria</taxon>
        <taxon>Pseudomonadati</taxon>
        <taxon>Pseudomonadota</taxon>
        <taxon>Betaproteobacteria</taxon>
        <taxon>Burkholderiales</taxon>
        <taxon>Sphaerotilaceae</taxon>
        <taxon>Caldimonas</taxon>
    </lineage>
</organism>
<evidence type="ECO:0000256" key="4">
    <source>
        <dbReference type="ARBA" id="ARBA00022519"/>
    </source>
</evidence>
<feature type="transmembrane region" description="Helical" evidence="9">
    <location>
        <begin position="219"/>
        <end position="237"/>
    </location>
</feature>
<feature type="transmembrane region" description="Helical" evidence="9">
    <location>
        <begin position="506"/>
        <end position="524"/>
    </location>
</feature>
<evidence type="ECO:0000259" key="10">
    <source>
        <dbReference type="Pfam" id="PF04290"/>
    </source>
</evidence>
<feature type="transmembrane region" description="Helical" evidence="9">
    <location>
        <begin position="274"/>
        <end position="299"/>
    </location>
</feature>
<keyword evidence="2 8" id="KW-0813">Transport</keyword>
<feature type="transmembrane region" description="Helical" evidence="9">
    <location>
        <begin position="569"/>
        <end position="591"/>
    </location>
</feature>
<feature type="transmembrane region" description="Helical" evidence="9">
    <location>
        <begin position="621"/>
        <end position="646"/>
    </location>
</feature>
<keyword evidence="4 8" id="KW-0997">Cell inner membrane</keyword>
<dbReference type="PANTHER" id="PTHR33362">
    <property type="entry name" value="SIALIC ACID TRAP TRANSPORTER PERMEASE PROTEIN SIAT-RELATED"/>
    <property type="match status" value="1"/>
</dbReference>
<feature type="transmembrane region" description="Helical" evidence="9">
    <location>
        <begin position="435"/>
        <end position="459"/>
    </location>
</feature>
<comment type="function">
    <text evidence="8">Part of the tripartite ATP-independent periplasmic (TRAP) transport system.</text>
</comment>
<keyword evidence="13" id="KW-1185">Reference proteome</keyword>
<evidence type="ECO:0000256" key="6">
    <source>
        <dbReference type="ARBA" id="ARBA00022989"/>
    </source>
</evidence>
<evidence type="ECO:0000313" key="12">
    <source>
        <dbReference type="EMBL" id="MCM5682734.1"/>
    </source>
</evidence>
<evidence type="ECO:0000256" key="8">
    <source>
        <dbReference type="RuleBase" id="RU369079"/>
    </source>
</evidence>
<dbReference type="NCBIfam" id="TIGR00786">
    <property type="entry name" value="dctM"/>
    <property type="match status" value="1"/>
</dbReference>
<feature type="domain" description="Tripartite ATP-independent periplasmic transporters DctQ component" evidence="10">
    <location>
        <begin position="54"/>
        <end position="179"/>
    </location>
</feature>
<comment type="subcellular location">
    <subcellularLocation>
        <location evidence="1 8">Cell inner membrane</location>
        <topology evidence="1 8">Multi-pass membrane protein</topology>
    </subcellularLocation>
</comment>
<feature type="transmembrane region" description="Helical" evidence="9">
    <location>
        <begin position="479"/>
        <end position="500"/>
    </location>
</feature>
<dbReference type="Pfam" id="PF06808">
    <property type="entry name" value="DctM"/>
    <property type="match status" value="1"/>
</dbReference>
<dbReference type="PANTHER" id="PTHR33362:SF5">
    <property type="entry name" value="C4-DICARBOXYLATE TRAP TRANSPORTER LARGE PERMEASE PROTEIN DCTM"/>
    <property type="match status" value="1"/>
</dbReference>